<proteinExistence type="predicted"/>
<evidence type="ECO:0000256" key="1">
    <source>
        <dbReference type="SAM" id="Coils"/>
    </source>
</evidence>
<feature type="region of interest" description="Disordered" evidence="2">
    <location>
        <begin position="424"/>
        <end position="484"/>
    </location>
</feature>
<sequence>MENVQDASSVSLLALQKLELAKNDTDATKLRDVNAKTTNLLGDIQVALANISGLKRAQTWRESIDKLRGEYRMPRFVIGVLGDTGSGKSSLINAVLDEERVVPTNCMRACTAVITEISWNSSEDPTKKYRAEIEFITQAEWTTEVIALHRDILDLNGNLSSDIRNADSDAGIAYAVLKAVYPKHTDRQLRDTDPAVLANFAKVREVIGKTQVVEEAKCGSFYSMIQSFVDSEEKRSKNGTDTANTASQEQTMAFWPLIKVVRLYLKSEVVSTGVVLVDLPGGRDSNATRAAVAAKYVKECSRLWVVAPIARAVDDKTAKTLLGDHFKQQLKYDGAYNNITFICTKADDISLDEAAPSLGIDEFIANEQERKTQTETHIEEKKQALAALELQKPSILERYGNATRDVDTWQGLRKQVAKGERAFAPMASPQKRKRSQLQTVKDPATTKKVKKEVASSDTDDTSDESDPDDSNDSDEEDQREPLTLEGTRKKLDELKAAKKAVKQEKRDLFKRVSHLKDEVKSLNKQRAAVKVNMYRECIQGRNTYSRDAIKQDFAFGLKEFDEELLAEQQQDDKQQAQGEAPDYEQIGKDLPVFCISSRGYQQLRNRMKKDHRVVGFTSLSDAEVPGLRNHTLELAASIQASHFRHHLSEICRLLGALDLFVAGDIANLKLSDKDKKQETVNLEKALSKLGKTLGEVVTRCMAECNEVVRKNVLKKTGRGASKASEKALSTAEGWGAKYDAGGLRYMTYKATCRRLGVFKGSAGPRDFNEGKHIHSSDNEPNIANTHIDLLKPLKNHIAHDWAFTFRHRLPEKLANLAVSMKHEIDTFHDRMKDRRFLVENNDIVNDILVKLLAAQKESLVHIGNEQQKLVQKAGKEANRLFGPVIQRAMLRAYNDCVEQHGKRSETPVYQNRTQLTRGVGNGSFIIMKGIMNMHVESIKNSMFRDAAGDVEEAIIGMLRSLEMTVRTDANGVINAMQEDYIGLIGEVATEADNRARKALGPVLREFYKKLDVALTPAAKEEADPEAVDVEIMGEASDDEYRPDADESD</sequence>
<dbReference type="EMBL" id="LFIV01000083">
    <property type="protein sequence ID" value="KZL70833.1"/>
    <property type="molecule type" value="Genomic_DNA"/>
</dbReference>
<accession>A0A166SK24</accession>
<protein>
    <submittedName>
        <fullName evidence="4">Tat pathway signal sequence</fullName>
    </submittedName>
</protein>
<dbReference type="AlphaFoldDB" id="A0A166SK24"/>
<name>A0A166SK24_9PEZI</name>
<feature type="region of interest" description="Disordered" evidence="2">
    <location>
        <begin position="1018"/>
        <end position="1048"/>
    </location>
</feature>
<feature type="compositionally biased region" description="Acidic residues" evidence="2">
    <location>
        <begin position="457"/>
        <end position="478"/>
    </location>
</feature>
<dbReference type="InterPro" id="IPR045063">
    <property type="entry name" value="Dynamin_N"/>
</dbReference>
<evidence type="ECO:0000259" key="3">
    <source>
        <dbReference type="Pfam" id="PF00350"/>
    </source>
</evidence>
<dbReference type="Gene3D" id="3.40.50.300">
    <property type="entry name" value="P-loop containing nucleotide triphosphate hydrolases"/>
    <property type="match status" value="1"/>
</dbReference>
<feature type="coiled-coil region" evidence="1">
    <location>
        <begin position="484"/>
        <end position="532"/>
    </location>
</feature>
<feature type="domain" description="Dynamin N-terminal" evidence="3">
    <location>
        <begin position="78"/>
        <end position="321"/>
    </location>
</feature>
<dbReference type="Pfam" id="PF00350">
    <property type="entry name" value="Dynamin_N"/>
    <property type="match status" value="1"/>
</dbReference>
<organism evidence="4 5">
    <name type="scientific">Colletotrichum tofieldiae</name>
    <dbReference type="NCBI Taxonomy" id="708197"/>
    <lineage>
        <taxon>Eukaryota</taxon>
        <taxon>Fungi</taxon>
        <taxon>Dikarya</taxon>
        <taxon>Ascomycota</taxon>
        <taxon>Pezizomycotina</taxon>
        <taxon>Sordariomycetes</taxon>
        <taxon>Hypocreomycetidae</taxon>
        <taxon>Glomerellales</taxon>
        <taxon>Glomerellaceae</taxon>
        <taxon>Colletotrichum</taxon>
        <taxon>Colletotrichum spaethianum species complex</taxon>
    </lineage>
</organism>
<dbReference type="InterPro" id="IPR027417">
    <property type="entry name" value="P-loop_NTPase"/>
</dbReference>
<evidence type="ECO:0000256" key="2">
    <source>
        <dbReference type="SAM" id="MobiDB-lite"/>
    </source>
</evidence>
<dbReference type="PANTHER" id="PTHR36681:SF3">
    <property type="entry name" value="NUCLEAR GTPASE, GERMINAL CENTER-ASSOCIATED, TANDEM DUPLICATE 3"/>
    <property type="match status" value="1"/>
</dbReference>
<dbReference type="SUPFAM" id="SSF52540">
    <property type="entry name" value="P-loop containing nucleoside triphosphate hydrolases"/>
    <property type="match status" value="1"/>
</dbReference>
<reference evidence="4 5" key="1">
    <citation type="submission" date="2015-06" db="EMBL/GenBank/DDBJ databases">
        <title>Survival trade-offs in plant roots during colonization by closely related pathogenic and mutualistic fungi.</title>
        <authorList>
            <person name="Hacquard S."/>
            <person name="Kracher B."/>
            <person name="Hiruma K."/>
            <person name="Weinman A."/>
            <person name="Muench P."/>
            <person name="Garrido Oter R."/>
            <person name="Ver Loren van Themaat E."/>
            <person name="Dallerey J.-F."/>
            <person name="Damm U."/>
            <person name="Henrissat B."/>
            <person name="Lespinet O."/>
            <person name="Thon M."/>
            <person name="Kemen E."/>
            <person name="McHardy A.C."/>
            <person name="Schulze-Lefert P."/>
            <person name="O'Connell R.J."/>
        </authorList>
    </citation>
    <scope>NUCLEOTIDE SEQUENCE [LARGE SCALE GENOMIC DNA]</scope>
    <source>
        <strain evidence="4 5">0861</strain>
    </source>
</reference>
<feature type="coiled-coil region" evidence="1">
    <location>
        <begin position="364"/>
        <end position="391"/>
    </location>
</feature>
<dbReference type="PANTHER" id="PTHR36681">
    <property type="entry name" value="NUCLEAR GTPASE, GERMINAL CENTER-ASSOCIATED, TANDEM DUPLICATE 3"/>
    <property type="match status" value="1"/>
</dbReference>
<evidence type="ECO:0000313" key="5">
    <source>
        <dbReference type="Proteomes" id="UP000076552"/>
    </source>
</evidence>
<gene>
    <name evidence="4" type="ORF">CT0861_09725</name>
</gene>
<keyword evidence="5" id="KW-1185">Reference proteome</keyword>
<evidence type="ECO:0000313" key="4">
    <source>
        <dbReference type="EMBL" id="KZL70833.1"/>
    </source>
</evidence>
<feature type="compositionally biased region" description="Basic and acidic residues" evidence="2">
    <location>
        <begin position="1038"/>
        <end position="1048"/>
    </location>
</feature>
<keyword evidence="1" id="KW-0175">Coiled coil</keyword>
<comment type="caution">
    <text evidence="4">The sequence shown here is derived from an EMBL/GenBank/DDBJ whole genome shotgun (WGS) entry which is preliminary data.</text>
</comment>
<dbReference type="Proteomes" id="UP000076552">
    <property type="component" value="Unassembled WGS sequence"/>
</dbReference>